<evidence type="ECO:0000256" key="1">
    <source>
        <dbReference type="SAM" id="SignalP"/>
    </source>
</evidence>
<dbReference type="HOGENOM" id="CLU_145691_0_0_1"/>
<dbReference type="AlphaFoldDB" id="A0A0E0EW76"/>
<protein>
    <submittedName>
        <fullName evidence="2">Uncharacterized protein</fullName>
    </submittedName>
</protein>
<name>A0A0E0EW76_9ORYZ</name>
<feature type="signal peptide" evidence="1">
    <location>
        <begin position="1"/>
        <end position="18"/>
    </location>
</feature>
<accession>A0A0E0EW76</accession>
<evidence type="ECO:0000313" key="2">
    <source>
        <dbReference type="EnsemblPlants" id="OMERI10G03180.1"/>
    </source>
</evidence>
<keyword evidence="1" id="KW-0732">Signal</keyword>
<evidence type="ECO:0000313" key="3">
    <source>
        <dbReference type="Proteomes" id="UP000008021"/>
    </source>
</evidence>
<organism evidence="2">
    <name type="scientific">Oryza meridionalis</name>
    <dbReference type="NCBI Taxonomy" id="40149"/>
    <lineage>
        <taxon>Eukaryota</taxon>
        <taxon>Viridiplantae</taxon>
        <taxon>Streptophyta</taxon>
        <taxon>Embryophyta</taxon>
        <taxon>Tracheophyta</taxon>
        <taxon>Spermatophyta</taxon>
        <taxon>Magnoliopsida</taxon>
        <taxon>Liliopsida</taxon>
        <taxon>Poales</taxon>
        <taxon>Poaceae</taxon>
        <taxon>BOP clade</taxon>
        <taxon>Oryzoideae</taxon>
        <taxon>Oryzeae</taxon>
        <taxon>Oryzinae</taxon>
        <taxon>Oryza</taxon>
    </lineage>
</organism>
<dbReference type="EnsemblPlants" id="OMERI10G03180.1">
    <property type="protein sequence ID" value="OMERI10G03180.1"/>
    <property type="gene ID" value="OMERI10G03180"/>
</dbReference>
<dbReference type="Proteomes" id="UP000008021">
    <property type="component" value="Chromosome 10"/>
</dbReference>
<feature type="chain" id="PRO_5002358471" evidence="1">
    <location>
        <begin position="19"/>
        <end position="151"/>
    </location>
</feature>
<proteinExistence type="predicted"/>
<reference evidence="2" key="1">
    <citation type="submission" date="2015-04" db="UniProtKB">
        <authorList>
            <consortium name="EnsemblPlants"/>
        </authorList>
    </citation>
    <scope>IDENTIFICATION</scope>
</reference>
<keyword evidence="3" id="KW-1185">Reference proteome</keyword>
<reference evidence="2" key="2">
    <citation type="submission" date="2018-05" db="EMBL/GenBank/DDBJ databases">
        <title>OmerRS3 (Oryza meridionalis Reference Sequence Version 3).</title>
        <authorList>
            <person name="Zhang J."/>
            <person name="Kudrna D."/>
            <person name="Lee S."/>
            <person name="Talag J."/>
            <person name="Welchert J."/>
            <person name="Wing R.A."/>
        </authorList>
    </citation>
    <scope>NUCLEOTIDE SEQUENCE [LARGE SCALE GENOMIC DNA]</scope>
    <source>
        <strain evidence="2">cv. OR44</strain>
    </source>
</reference>
<dbReference type="Gramene" id="OMERI10G03180.1">
    <property type="protein sequence ID" value="OMERI10G03180.1"/>
    <property type="gene ID" value="OMERI10G03180"/>
</dbReference>
<sequence length="151" mass="15605">MAPVQLFVGYVRVVLVLAAGEIFRDNDLLDLHFPPPGIGGGGDKLLEVERSGEAGQAIVEGGGGELRHMAPKSPLSVPLSAATLKVPTTVHEPVPVPRRRKSVALRGGFGGVEDVGSSSKVSSPVLLCSTLRTGIGIDSGRQCNFGLATIV</sequence>